<dbReference type="eggNOG" id="KOG2489">
    <property type="taxonomic scope" value="Eukaryota"/>
</dbReference>
<dbReference type="STRING" id="946362.F2UGA1"/>
<feature type="transmembrane region" description="Helical" evidence="7">
    <location>
        <begin position="316"/>
        <end position="336"/>
    </location>
</feature>
<evidence type="ECO:0000256" key="3">
    <source>
        <dbReference type="ARBA" id="ARBA00022692"/>
    </source>
</evidence>
<sequence length="644" mass="70658">MLYAVVVVAIAAYLAFTASVLYQVVVPQPCGGPNAHCVTPHFAQDQLLDIYVFVSAGPKKKVTTVDGLNKAVARFTNVSPNAGFSEDVVFSPPRAIFNNATIYSHVFITKAGHSIVPGTPGYDKDNVLYARSPLTRHLVPLERGKLLLSGEDDAGNTSGDTGAGDGASHTTSQKGPRGGGDDDSSARSDDHTPLQPQNHLRDHVTLMYVPDDTAYDIRVLPVPLKLVRYKTYHPVVDIADLLVSRRDWRPLDDAVTRDESGQRGNATFTFTFRPTSIGLYRLVITVNQGLGQLRHTLGFTDKDIDDVKALFLNNSLSVLGITYAITILHLIFDYLAFKNDIGFWRGRKHFAGLSRRAVMFQFASTVIIFLYLLDSQQTSMIILGVTGFSVLVEGWKAMKVLRHHTTDSSGSSSSVDDSSEPSLELKTDEYDALAMRYLGWALAPIALAFAAYSLVYTPHRSWYSWALASLAKGVYVFGFIFMTPQLFINYKLKSVAHLPWRALMYKAFNTFIDDVFSFIIAMPTAHRLACLRDDVVFIVYLYQRWLYPVDKSRVNEFGFSYEHTHEEKHQTGGDGADGGSGDAAGDGGGDGSGNGADRDNEGGGYGGEVYGQSGQRDDDDEGGASGVASEGQKKRLRRRHVATQ</sequence>
<feature type="compositionally biased region" description="Basic residues" evidence="6">
    <location>
        <begin position="634"/>
        <end position="644"/>
    </location>
</feature>
<keyword evidence="5 7" id="KW-0472">Membrane</keyword>
<evidence type="ECO:0000256" key="6">
    <source>
        <dbReference type="SAM" id="MobiDB-lite"/>
    </source>
</evidence>
<dbReference type="GO" id="GO:0012505">
    <property type="term" value="C:endomembrane system"/>
    <property type="evidence" value="ECO:0007669"/>
    <property type="project" value="TreeGrafter"/>
</dbReference>
<evidence type="ECO:0000256" key="5">
    <source>
        <dbReference type="ARBA" id="ARBA00023136"/>
    </source>
</evidence>
<accession>F2UGA1</accession>
<evidence type="ECO:0000256" key="2">
    <source>
        <dbReference type="ARBA" id="ARBA00009310"/>
    </source>
</evidence>
<keyword evidence="9" id="KW-1185">Reference proteome</keyword>
<feature type="region of interest" description="Disordered" evidence="6">
    <location>
        <begin position="149"/>
        <end position="203"/>
    </location>
</feature>
<dbReference type="KEGG" id="sre:PTSG_07768"/>
<dbReference type="OrthoDB" id="378564at2759"/>
<dbReference type="InParanoid" id="F2UGA1"/>
<feature type="transmembrane region" description="Helical" evidence="7">
    <location>
        <begin position="379"/>
        <end position="395"/>
    </location>
</feature>
<comment type="similarity">
    <text evidence="2">Belongs to the CLPTM1 family.</text>
</comment>
<dbReference type="EMBL" id="GL832973">
    <property type="protein sequence ID" value="EGD75651.1"/>
    <property type="molecule type" value="Genomic_DNA"/>
</dbReference>
<evidence type="ECO:0000256" key="4">
    <source>
        <dbReference type="ARBA" id="ARBA00022989"/>
    </source>
</evidence>
<organism evidence="9">
    <name type="scientific">Salpingoeca rosetta (strain ATCC 50818 / BSB-021)</name>
    <dbReference type="NCBI Taxonomy" id="946362"/>
    <lineage>
        <taxon>Eukaryota</taxon>
        <taxon>Choanoflagellata</taxon>
        <taxon>Craspedida</taxon>
        <taxon>Salpingoecidae</taxon>
        <taxon>Salpingoeca</taxon>
    </lineage>
</organism>
<dbReference type="PANTHER" id="PTHR21347:SF0">
    <property type="entry name" value="LIPID SCRAMBLASE CLPTM1L"/>
    <property type="match status" value="1"/>
</dbReference>
<dbReference type="InterPro" id="IPR008429">
    <property type="entry name" value="CLPTM1"/>
</dbReference>
<dbReference type="GeneID" id="16072132"/>
<evidence type="ECO:0000313" key="8">
    <source>
        <dbReference type="EMBL" id="EGD75651.1"/>
    </source>
</evidence>
<proteinExistence type="inferred from homology"/>
<name>F2UGA1_SALR5</name>
<comment type="subcellular location">
    <subcellularLocation>
        <location evidence="1">Membrane</location>
        <topology evidence="1">Multi-pass membrane protein</topology>
    </subcellularLocation>
</comment>
<gene>
    <name evidence="8" type="ORF">PTSG_07768</name>
</gene>
<feature type="region of interest" description="Disordered" evidence="6">
    <location>
        <begin position="565"/>
        <end position="644"/>
    </location>
</feature>
<dbReference type="GO" id="GO:0016020">
    <property type="term" value="C:membrane"/>
    <property type="evidence" value="ECO:0007669"/>
    <property type="project" value="UniProtKB-SubCell"/>
</dbReference>
<protein>
    <submittedName>
        <fullName evidence="8">Uncharacterized protein</fullName>
    </submittedName>
</protein>
<dbReference type="AlphaFoldDB" id="F2UGA1"/>
<dbReference type="PANTHER" id="PTHR21347">
    <property type="entry name" value="CLEFT LIP AND PALATE ASSOCIATED TRANSMEMBRANE PROTEIN-RELATED"/>
    <property type="match status" value="1"/>
</dbReference>
<evidence type="ECO:0000256" key="1">
    <source>
        <dbReference type="ARBA" id="ARBA00004141"/>
    </source>
</evidence>
<evidence type="ECO:0000313" key="9">
    <source>
        <dbReference type="Proteomes" id="UP000007799"/>
    </source>
</evidence>
<keyword evidence="3 7" id="KW-0812">Transmembrane</keyword>
<feature type="transmembrane region" description="Helical" evidence="7">
    <location>
        <begin position="462"/>
        <end position="483"/>
    </location>
</feature>
<feature type="transmembrane region" description="Helical" evidence="7">
    <location>
        <begin position="357"/>
        <end position="373"/>
    </location>
</feature>
<dbReference type="Pfam" id="PF05602">
    <property type="entry name" value="CLPTM1"/>
    <property type="match status" value="1"/>
</dbReference>
<keyword evidence="4 7" id="KW-1133">Transmembrane helix</keyword>
<evidence type="ECO:0000256" key="7">
    <source>
        <dbReference type="SAM" id="Phobius"/>
    </source>
</evidence>
<feature type="transmembrane region" description="Helical" evidence="7">
    <location>
        <begin position="437"/>
        <end position="456"/>
    </location>
</feature>
<dbReference type="FunCoup" id="F2UGA1">
    <property type="interactions" value="962"/>
</dbReference>
<dbReference type="Proteomes" id="UP000007799">
    <property type="component" value="Unassembled WGS sequence"/>
</dbReference>
<reference evidence="8" key="1">
    <citation type="submission" date="2009-08" db="EMBL/GenBank/DDBJ databases">
        <title>Annotation of Salpingoeca rosetta.</title>
        <authorList>
            <consortium name="The Broad Institute Genome Sequencing Platform"/>
            <person name="Russ C."/>
            <person name="Cuomo C."/>
            <person name="Burger G."/>
            <person name="Gray M.W."/>
            <person name="Holland P.W.H."/>
            <person name="King N."/>
            <person name="Lang F.B.F."/>
            <person name="Roger A.J."/>
            <person name="Ruiz-Trillo I."/>
            <person name="Young S.K."/>
            <person name="Zeng Q."/>
            <person name="Gargeya S."/>
            <person name="Alvarado L."/>
            <person name="Berlin A."/>
            <person name="Chapman S.B."/>
            <person name="Chen Z."/>
            <person name="Freedman E."/>
            <person name="Gellesch M."/>
            <person name="Goldberg J."/>
            <person name="Griggs A."/>
            <person name="Gujja S."/>
            <person name="Heilman E."/>
            <person name="Heiman D."/>
            <person name="Howarth C."/>
            <person name="Mehta T."/>
            <person name="Neiman D."/>
            <person name="Pearson M."/>
            <person name="Roberts A."/>
            <person name="Saif S."/>
            <person name="Shea T."/>
            <person name="Shenoy N."/>
            <person name="Sisk P."/>
            <person name="Stolte C."/>
            <person name="Sykes S."/>
            <person name="White J."/>
            <person name="Yandava C."/>
            <person name="Haas B."/>
            <person name="Nusbaum C."/>
            <person name="Birren B."/>
        </authorList>
    </citation>
    <scope>NUCLEOTIDE SEQUENCE [LARGE SCALE GENOMIC DNA]</scope>
    <source>
        <strain evidence="8">ATCC 50818</strain>
    </source>
</reference>
<feature type="compositionally biased region" description="Gly residues" evidence="6">
    <location>
        <begin position="572"/>
        <end position="594"/>
    </location>
</feature>
<dbReference type="RefSeq" id="XP_004991572.1">
    <property type="nucleotide sequence ID" value="XM_004991515.1"/>
</dbReference>